<accession>A0A8E2ANG1</accession>
<name>A0A8E2ANG1_9APHY</name>
<dbReference type="OrthoDB" id="10544544at2759"/>
<organism evidence="1 2">
    <name type="scientific">Obba rivulosa</name>
    <dbReference type="NCBI Taxonomy" id="1052685"/>
    <lineage>
        <taxon>Eukaryota</taxon>
        <taxon>Fungi</taxon>
        <taxon>Dikarya</taxon>
        <taxon>Basidiomycota</taxon>
        <taxon>Agaricomycotina</taxon>
        <taxon>Agaricomycetes</taxon>
        <taxon>Polyporales</taxon>
        <taxon>Gelatoporiaceae</taxon>
        <taxon>Obba</taxon>
    </lineage>
</organism>
<dbReference type="AlphaFoldDB" id="A0A8E2ANG1"/>
<keyword evidence="2" id="KW-1185">Reference proteome</keyword>
<dbReference type="EMBL" id="KV722583">
    <property type="protein sequence ID" value="OCH85445.1"/>
    <property type="molecule type" value="Genomic_DNA"/>
</dbReference>
<evidence type="ECO:0000313" key="2">
    <source>
        <dbReference type="Proteomes" id="UP000250043"/>
    </source>
</evidence>
<reference evidence="1 2" key="1">
    <citation type="submission" date="2016-07" db="EMBL/GenBank/DDBJ databases">
        <title>Draft genome of the white-rot fungus Obba rivulosa 3A-2.</title>
        <authorList>
            <consortium name="DOE Joint Genome Institute"/>
            <person name="Miettinen O."/>
            <person name="Riley R."/>
            <person name="Acob R."/>
            <person name="Barry K."/>
            <person name="Cullen D."/>
            <person name="De Vries R."/>
            <person name="Hainaut M."/>
            <person name="Hatakka A."/>
            <person name="Henrissat B."/>
            <person name="Hilden K."/>
            <person name="Kuo R."/>
            <person name="Labutti K."/>
            <person name="Lipzen A."/>
            <person name="Makela M.R."/>
            <person name="Sandor L."/>
            <person name="Spatafora J.W."/>
            <person name="Grigoriev I.V."/>
            <person name="Hibbett D.S."/>
        </authorList>
    </citation>
    <scope>NUCLEOTIDE SEQUENCE [LARGE SCALE GENOMIC DNA]</scope>
    <source>
        <strain evidence="1 2">3A-2</strain>
    </source>
</reference>
<protein>
    <submittedName>
        <fullName evidence="1">Uncharacterized protein</fullName>
    </submittedName>
</protein>
<gene>
    <name evidence="1" type="ORF">OBBRIDRAFT_798171</name>
</gene>
<evidence type="ECO:0000313" key="1">
    <source>
        <dbReference type="EMBL" id="OCH85445.1"/>
    </source>
</evidence>
<proteinExistence type="predicted"/>
<dbReference type="Proteomes" id="UP000250043">
    <property type="component" value="Unassembled WGS sequence"/>
</dbReference>
<sequence length="85" mass="9818">MTLLMPLDQHRMYDKYIVDVFIGVRGAWPSADDVANDVDLTAFFLFLPIQTTTPDIPFESEWKECNNLRALTEQELLRKNMAIAI</sequence>